<dbReference type="SMART" id="SM00479">
    <property type="entry name" value="EXOIII"/>
    <property type="match status" value="1"/>
</dbReference>
<organism evidence="3 4">
    <name type="scientific">Hazenella coriacea</name>
    <dbReference type="NCBI Taxonomy" id="1179467"/>
    <lineage>
        <taxon>Bacteria</taxon>
        <taxon>Bacillati</taxon>
        <taxon>Bacillota</taxon>
        <taxon>Bacilli</taxon>
        <taxon>Bacillales</taxon>
        <taxon>Thermoactinomycetaceae</taxon>
        <taxon>Hazenella</taxon>
    </lineage>
</organism>
<accession>A0A4R3KZS1</accession>
<dbReference type="AlphaFoldDB" id="A0A4R3KZS1"/>
<keyword evidence="3" id="KW-0269">Exonuclease</keyword>
<evidence type="ECO:0000313" key="3">
    <source>
        <dbReference type="EMBL" id="TCS92212.1"/>
    </source>
</evidence>
<evidence type="ECO:0000256" key="1">
    <source>
        <dbReference type="SAM" id="MobiDB-lite"/>
    </source>
</evidence>
<evidence type="ECO:0000313" key="4">
    <source>
        <dbReference type="Proteomes" id="UP000294937"/>
    </source>
</evidence>
<comment type="caution">
    <text evidence="3">The sequence shown here is derived from an EMBL/GenBank/DDBJ whole genome shotgun (WGS) entry which is preliminary data.</text>
</comment>
<protein>
    <submittedName>
        <fullName evidence="3">Exonuclease</fullName>
    </submittedName>
</protein>
<name>A0A4R3KZS1_9BACL</name>
<reference evidence="3 4" key="1">
    <citation type="submission" date="2019-03" db="EMBL/GenBank/DDBJ databases">
        <title>Genomic Encyclopedia of Type Strains, Phase IV (KMG-IV): sequencing the most valuable type-strain genomes for metagenomic binning, comparative biology and taxonomic classification.</title>
        <authorList>
            <person name="Goeker M."/>
        </authorList>
    </citation>
    <scope>NUCLEOTIDE SEQUENCE [LARGE SCALE GENOMIC DNA]</scope>
    <source>
        <strain evidence="3 4">DSM 45707</strain>
    </source>
</reference>
<sequence length="281" mass="32963">MYSINGNQAAAQLRFNQWNQDDIVILHAATTDLHDCEIVEISVVDINENILFDSLVKPRGEISPEAFEIHGINEEMVKDSPQWLEIWQNLYPILKDKNILAYNADFCSRVMIESFKAHFSDWWDESFQNLRDQLDRIDSNFNCVMDTYSDLIGWDHWVKLRNAADRDLTHRALDSCRATLEVVKKSYKPNFSEMDYKRVLIHDEYRKNEQEMDYITSEIERLAIRQRKLYEDNKKYLTLLLDEQKLEEYISAGEVAATKPKGDPFADDGKPIDIPDDDLPF</sequence>
<evidence type="ECO:0000259" key="2">
    <source>
        <dbReference type="SMART" id="SM00479"/>
    </source>
</evidence>
<dbReference type="InterPro" id="IPR036397">
    <property type="entry name" value="RNaseH_sf"/>
</dbReference>
<dbReference type="SUPFAM" id="SSF53098">
    <property type="entry name" value="Ribonuclease H-like"/>
    <property type="match status" value="1"/>
</dbReference>
<dbReference type="InterPro" id="IPR013520">
    <property type="entry name" value="Ribonucl_H"/>
</dbReference>
<feature type="region of interest" description="Disordered" evidence="1">
    <location>
        <begin position="258"/>
        <end position="281"/>
    </location>
</feature>
<dbReference type="GO" id="GO:0008408">
    <property type="term" value="F:3'-5' exonuclease activity"/>
    <property type="evidence" value="ECO:0007669"/>
    <property type="project" value="TreeGrafter"/>
</dbReference>
<dbReference type="Proteomes" id="UP000294937">
    <property type="component" value="Unassembled WGS sequence"/>
</dbReference>
<proteinExistence type="predicted"/>
<feature type="domain" description="Exonuclease" evidence="2">
    <location>
        <begin position="22"/>
        <end position="192"/>
    </location>
</feature>
<keyword evidence="3" id="KW-0540">Nuclease</keyword>
<keyword evidence="4" id="KW-1185">Reference proteome</keyword>
<dbReference type="EMBL" id="SMAG01000014">
    <property type="protein sequence ID" value="TCS92212.1"/>
    <property type="molecule type" value="Genomic_DNA"/>
</dbReference>
<dbReference type="CDD" id="cd06127">
    <property type="entry name" value="DEDDh"/>
    <property type="match status" value="1"/>
</dbReference>
<dbReference type="Pfam" id="PF00929">
    <property type="entry name" value="RNase_T"/>
    <property type="match status" value="1"/>
</dbReference>
<keyword evidence="3" id="KW-0378">Hydrolase</keyword>
<dbReference type="PANTHER" id="PTHR30231">
    <property type="entry name" value="DNA POLYMERASE III SUBUNIT EPSILON"/>
    <property type="match status" value="1"/>
</dbReference>
<dbReference type="OrthoDB" id="9803913at2"/>
<gene>
    <name evidence="3" type="ORF">EDD58_1143</name>
</gene>
<dbReference type="RefSeq" id="WP_131926811.1">
    <property type="nucleotide sequence ID" value="NZ_SMAG01000014.1"/>
</dbReference>
<feature type="compositionally biased region" description="Basic and acidic residues" evidence="1">
    <location>
        <begin position="260"/>
        <end position="273"/>
    </location>
</feature>
<dbReference type="InterPro" id="IPR012337">
    <property type="entry name" value="RNaseH-like_sf"/>
</dbReference>
<dbReference type="Gene3D" id="3.30.420.10">
    <property type="entry name" value="Ribonuclease H-like superfamily/Ribonuclease H"/>
    <property type="match status" value="1"/>
</dbReference>
<dbReference type="GO" id="GO:0005829">
    <property type="term" value="C:cytosol"/>
    <property type="evidence" value="ECO:0007669"/>
    <property type="project" value="TreeGrafter"/>
</dbReference>
<dbReference type="GO" id="GO:0003676">
    <property type="term" value="F:nucleic acid binding"/>
    <property type="evidence" value="ECO:0007669"/>
    <property type="project" value="InterPro"/>
</dbReference>
<dbReference type="GO" id="GO:0045004">
    <property type="term" value="P:DNA replication proofreading"/>
    <property type="evidence" value="ECO:0007669"/>
    <property type="project" value="TreeGrafter"/>
</dbReference>
<dbReference type="PANTHER" id="PTHR30231:SF41">
    <property type="entry name" value="DNA POLYMERASE III SUBUNIT EPSILON"/>
    <property type="match status" value="1"/>
</dbReference>